<reference evidence="2 3" key="1">
    <citation type="journal article" date="2015" name="Genome Announc.">
        <title>Genome Sequence of Mycobacteriophage Mindy.</title>
        <authorList>
            <person name="Pope W.H."/>
            <person name="Bernstein N.I."/>
            <person name="Fasolas C.S."/>
            <person name="Mezghani N."/>
            <person name="Pressimone C.A."/>
            <person name="Selvakumar P."/>
            <person name="Stanton A.C."/>
            <person name="Lapin J.S."/>
            <person name="Prout A.K."/>
            <person name="Grubb S.R."/>
            <person name="Warner M.H."/>
            <person name="Bowman C.A."/>
            <person name="Russell D.A."/>
            <person name="Hatfull G.F."/>
        </authorList>
    </citation>
    <scope>NUCLEOTIDE SEQUENCE [LARGE SCALE GENOMIC DNA]</scope>
</reference>
<feature type="domain" description="DUF7257" evidence="1">
    <location>
        <begin position="151"/>
        <end position="386"/>
    </location>
</feature>
<sequence>MGAELAKEYIDAWISYVSPAGQVFYLAGPQAPVAGAQNGFVLQEIRGVQAPITHLTSKGARQDGDTWNDSIYESAELDFTVEASGVTTQDTRREVRSWVDAWSPKKLGKFSWFTPENGEWWMDVRQHKNVPDVLSHVRSKRQVFTWTAVNNDAFWKSFDSVSAFGITYEDETDEFDRVDHTGLGDGYIQTYTGDEDAGVCGTDGTVMRWYPGSSKGTRYVHNLFIADKPTSDNVIVSFTYSDIQRFPFPAPAVNELWARCGVVDDGEGGQAWDGSGIRMQLVGQNVSISVFKDHEMIHTWIRPLLIAPLWGEKWTLVCGSAKNGRQYRVLRGDPGFEVLSYTEPKTESYMDEDHRYTGHGMKATAGLLNTQVLPAEIHRFSFADNLQAGQSGHLALSNRGDQDGWPRYLCYGPGTFKFSNGPGAEPTITFGPLLEGQVVMLTTLPRLRSVIDLSPNQPTEQQLSAFQDLIKDLISFATNNNVPPLLQQFESWFGILPPQGNLYELLDGRFTVPIPPKPEDGPPETSFISVSISGATIDSKVVAALTPLRKWPE</sequence>
<organism evidence="2 3">
    <name type="scientific">Mycobacterium phage Mindy</name>
    <dbReference type="NCBI Taxonomy" id="1647311"/>
    <lineage>
        <taxon>Viruses</taxon>
        <taxon>Duplodnaviria</taxon>
        <taxon>Heunggongvirae</taxon>
        <taxon>Uroviricota</taxon>
        <taxon>Caudoviricetes</taxon>
        <taxon>Kostyavirus</taxon>
        <taxon>Kostyavirus toto</taxon>
    </lineage>
</organism>
<dbReference type="GeneID" id="26796306"/>
<dbReference type="RefSeq" id="YP_009225310.1">
    <property type="nucleotide sequence ID" value="NC_029093.1"/>
</dbReference>
<name>A0A0F6WEX2_9CAUD</name>
<evidence type="ECO:0000259" key="1">
    <source>
        <dbReference type="Pfam" id="PF23918"/>
    </source>
</evidence>
<protein>
    <submittedName>
        <fullName evidence="2">Minor tail protein</fullName>
    </submittedName>
</protein>
<dbReference type="Pfam" id="PF23918">
    <property type="entry name" value="DUF7257"/>
    <property type="match status" value="1"/>
</dbReference>
<gene>
    <name evidence="2" type="primary">23</name>
    <name evidence="2" type="ORF">SEA_MINDY_23</name>
</gene>
<accession>A0A0F6WEX2</accession>
<evidence type="ECO:0000313" key="2">
    <source>
        <dbReference type="EMBL" id="AKF15053.1"/>
    </source>
</evidence>
<dbReference type="KEGG" id="vg:26796306"/>
<dbReference type="InterPro" id="IPR055681">
    <property type="entry name" value="DUF7257"/>
</dbReference>
<dbReference type="Proteomes" id="UP000201946">
    <property type="component" value="Segment"/>
</dbReference>
<evidence type="ECO:0000313" key="3">
    <source>
        <dbReference type="Proteomes" id="UP000201946"/>
    </source>
</evidence>
<dbReference type="EMBL" id="KR080204">
    <property type="protein sequence ID" value="AKF15053.1"/>
    <property type="molecule type" value="Genomic_DNA"/>
</dbReference>
<proteinExistence type="predicted"/>